<evidence type="ECO:0000313" key="3">
    <source>
        <dbReference type="Proteomes" id="UP001159042"/>
    </source>
</evidence>
<evidence type="ECO:0000313" key="2">
    <source>
        <dbReference type="EMBL" id="KAJ8911459.1"/>
    </source>
</evidence>
<feature type="region of interest" description="Disordered" evidence="1">
    <location>
        <begin position="670"/>
        <end position="697"/>
    </location>
</feature>
<dbReference type="EMBL" id="JANEYG010000188">
    <property type="protein sequence ID" value="KAJ8911459.1"/>
    <property type="molecule type" value="Genomic_DNA"/>
</dbReference>
<dbReference type="Proteomes" id="UP001159042">
    <property type="component" value="Unassembled WGS sequence"/>
</dbReference>
<accession>A0AAV8VB58</accession>
<protein>
    <submittedName>
        <fullName evidence="2">Uncharacterized protein</fullName>
    </submittedName>
</protein>
<feature type="region of interest" description="Disordered" evidence="1">
    <location>
        <begin position="226"/>
        <end position="265"/>
    </location>
</feature>
<evidence type="ECO:0000256" key="1">
    <source>
        <dbReference type="SAM" id="MobiDB-lite"/>
    </source>
</evidence>
<gene>
    <name evidence="2" type="ORF">NQ315_013563</name>
</gene>
<feature type="region of interest" description="Disordered" evidence="1">
    <location>
        <begin position="421"/>
        <end position="441"/>
    </location>
</feature>
<sequence length="713" mass="80152">MDLSTDHISHEEHQLTSRNESVMYAPGVLKGDIESDIIDVARIRFDNDETWLYKDEDYFVNTVKSPNDTQKNIDSRTFTRPKKRFTRPSIERYNKEVYGNSKDMQYESPEQLNKSNHVGIIQEITEPIATPIQPLNFDLTQPTNSYYFENVLANSAEIDSFQNMSPPSLVNSMCSSTFANLMESSFIKNDPILREIRDTDYTDTVLLQDSEPPMFQSITESCSSINSDTPEISFNGTFRKNATKDIDKSDESTRSPNPTYETPLNNDLENIEYNTYVNDRILETANQQYINLNGTYRRTPKSKGTFKKSDIKNATKALNSTFEMPSPNATKQNTAQIVVVENSSLNSFEESEALTDSGRGINEDAFEDMKKQLSQAIEITDLNRLSYCLDTENIELNTTYTEEDNLNRGITIKRTSLGCSTGSADSLDRMSSLSNSSRGSNKMLNMADVDAIVEMQERSLRQVMSTPKINTGSKKLWENNFISPIISNEHFSDSDASSTDEYKSVKSTVSRVSLENYVDKPVKSLGHSRNNVDTKLRTSQRSTYTLPSQKPLQVIPSNIRSSYSNLKTIQSKIPGSQNNLYKPSNCKTEVPGTNLKTMGQRLKGSYTSLKPISTNLPEAPPIIPQLNTTTTLSKGINSNVMQNINSYSNVAEVLPMPRERINVGGDNTFIKPQQPRTSGLPRPTGIPRPASRIPGPRNNISYVVIHKKLSKKH</sequence>
<organism evidence="2 3">
    <name type="scientific">Exocentrus adspersus</name>
    <dbReference type="NCBI Taxonomy" id="1586481"/>
    <lineage>
        <taxon>Eukaryota</taxon>
        <taxon>Metazoa</taxon>
        <taxon>Ecdysozoa</taxon>
        <taxon>Arthropoda</taxon>
        <taxon>Hexapoda</taxon>
        <taxon>Insecta</taxon>
        <taxon>Pterygota</taxon>
        <taxon>Neoptera</taxon>
        <taxon>Endopterygota</taxon>
        <taxon>Coleoptera</taxon>
        <taxon>Polyphaga</taxon>
        <taxon>Cucujiformia</taxon>
        <taxon>Chrysomeloidea</taxon>
        <taxon>Cerambycidae</taxon>
        <taxon>Lamiinae</taxon>
        <taxon>Acanthocinini</taxon>
        <taxon>Exocentrus</taxon>
    </lineage>
</organism>
<proteinExistence type="predicted"/>
<comment type="caution">
    <text evidence="2">The sequence shown here is derived from an EMBL/GenBank/DDBJ whole genome shotgun (WGS) entry which is preliminary data.</text>
</comment>
<feature type="compositionally biased region" description="Basic and acidic residues" evidence="1">
    <location>
        <begin position="242"/>
        <end position="253"/>
    </location>
</feature>
<keyword evidence="3" id="KW-1185">Reference proteome</keyword>
<feature type="compositionally biased region" description="Polar residues" evidence="1">
    <location>
        <begin position="226"/>
        <end position="240"/>
    </location>
</feature>
<feature type="compositionally biased region" description="Polar residues" evidence="1">
    <location>
        <begin position="254"/>
        <end position="265"/>
    </location>
</feature>
<reference evidence="2 3" key="1">
    <citation type="journal article" date="2023" name="Insect Mol. Biol.">
        <title>Genome sequencing provides insights into the evolution of gene families encoding plant cell wall-degrading enzymes in longhorned beetles.</title>
        <authorList>
            <person name="Shin N.R."/>
            <person name="Okamura Y."/>
            <person name="Kirsch R."/>
            <person name="Pauchet Y."/>
        </authorList>
    </citation>
    <scope>NUCLEOTIDE SEQUENCE [LARGE SCALE GENOMIC DNA]</scope>
    <source>
        <strain evidence="2">EAD_L_NR</strain>
    </source>
</reference>
<feature type="compositionally biased region" description="Low complexity" evidence="1">
    <location>
        <begin position="429"/>
        <end position="441"/>
    </location>
</feature>
<dbReference type="AlphaFoldDB" id="A0AAV8VB58"/>
<name>A0AAV8VB58_9CUCU</name>